<feature type="compositionally biased region" description="Low complexity" evidence="1">
    <location>
        <begin position="220"/>
        <end position="235"/>
    </location>
</feature>
<feature type="compositionally biased region" description="Basic and acidic residues" evidence="1">
    <location>
        <begin position="1250"/>
        <end position="1260"/>
    </location>
</feature>
<feature type="region of interest" description="Disordered" evidence="1">
    <location>
        <begin position="83"/>
        <end position="109"/>
    </location>
</feature>
<feature type="compositionally biased region" description="Gly residues" evidence="1">
    <location>
        <begin position="1300"/>
        <end position="1315"/>
    </location>
</feature>
<feature type="region of interest" description="Disordered" evidence="1">
    <location>
        <begin position="1244"/>
        <end position="1335"/>
    </location>
</feature>
<feature type="region of interest" description="Disordered" evidence="1">
    <location>
        <begin position="396"/>
        <end position="472"/>
    </location>
</feature>
<feature type="compositionally biased region" description="Polar residues" evidence="1">
    <location>
        <begin position="433"/>
        <end position="446"/>
    </location>
</feature>
<dbReference type="OrthoDB" id="3648596at2759"/>
<feature type="compositionally biased region" description="Basic residues" evidence="1">
    <location>
        <begin position="736"/>
        <end position="748"/>
    </location>
</feature>
<feature type="region of interest" description="Disordered" evidence="1">
    <location>
        <begin position="288"/>
        <end position="323"/>
    </location>
</feature>
<organism evidence="2 3">
    <name type="scientific">Cercospora zeae-maydis SCOH1-5</name>
    <dbReference type="NCBI Taxonomy" id="717836"/>
    <lineage>
        <taxon>Eukaryota</taxon>
        <taxon>Fungi</taxon>
        <taxon>Dikarya</taxon>
        <taxon>Ascomycota</taxon>
        <taxon>Pezizomycotina</taxon>
        <taxon>Dothideomycetes</taxon>
        <taxon>Dothideomycetidae</taxon>
        <taxon>Mycosphaerellales</taxon>
        <taxon>Mycosphaerellaceae</taxon>
        <taxon>Cercospora</taxon>
    </lineage>
</organism>
<proteinExistence type="predicted"/>
<dbReference type="EMBL" id="ML992672">
    <property type="protein sequence ID" value="KAF2212841.1"/>
    <property type="molecule type" value="Genomic_DNA"/>
</dbReference>
<sequence>MSDRDEHLPRSASSRTGHVEGLLETADSHDDSHTDAMLQPEYALIEPPSHLLQDEETTRDSVPYQLQPAGEENEDFVVPCPYPTPLPSRASSPAERRRPPIKPKHESNRFWSTPNGFNLLGDSDINLLPAQQMSQNLFVGIMQLTPRQSQFEVISSSPESLAPITPVRNNNVTERGTFNMETPVDYEKSAALDFGREMLHDLDDLLAAEPIVDPAYDSILPKSPSAPGSPLSPSLRQHAVASRRNTDHGEDSLAASERTLDDELLDFAESAEVWASKIRTPFRDASAVQSTTGVGQPAKKSLSSGPRHLHSTETRQGHRHIPTPKTREQAHGAAAASATKVEVIVLGEPSPYEAPTATQFEKDLQTGAAKVIKLLSDQPAPCHWACIRTKPVLQGDVADSEVRPRARRTSKKQKRTRDAWRPVGGTGFVEEVPSTQDQPSLEQMDQQCGAKGKAEFSQSSTPDGLPAPATPQEANKVSVDAFLPVITAQSAAHEEVSMQDVGTKVEVKQDDFVAAAAVKMAVPASHQVLNMEKQLPVATETAVVEDAARNAAQIIASLTTSMSAPTFGDGHGKDTNVKAEGHRQTNELLPQDIESSAPEVPSAKAIPETNNALLLGDAMPALQKTADSACQADFEPWPCAEPGCNRPSERCLINARNLGRARFPVLNKNLPILHSSTSVSPVGSPYCWRCRLEHKTHKKRSTCWTERATVRKQAEASWLVEERRRIEQRRADGRSKRALKTAAKRKRATMQIGDEHSGILPKRLRMEAVHSSINVALPSRHAVGSDESQAIVKIFSHKPATTLSSANDDIHESDVPMVEANVEDERLSADAEAGSNAESAVLKDDLSPAQTSPMLCEAPGTFVRIASAKHRDGPDMVCEAADATTAPLMRDQATRYASEETLPATNVKEAHDALLPERPASPRPSPLKPKLQPCERRHAEAFSSPSPPLGTSLLLAAPLVVDQLSPDETLVSEHLHVAEPSTAADPPSPITIATFTSIHDSAESSNSSPRTSSSSSRYASHTPSPLRSVQTVQETPPSSPTPHMQISSIRGRELISTPPPEPAFVATTDANGHEHHPPSLSTSTAPLEVLPVYSPTGEEDEEEEADAIMDPLASSILQAFQNHRHPQSPHDSQLKPLHLHFCSCGTSLARFAEKLPCRQCMNEEFWRILNEMDREGDQEDFVAGDVDVSVSVMGSNKNTSRDEEVEKGKAAGSLGDLCRVCRSLVVFDEQGLCVPCANPMIGGLGGENVGEEREGFEAERARKRMKRKRKREKKERSSGLYGISGSVDGQQGKAGDVVKGEGGGGRGRGGGGGERGISSSASRQRKPLKGILKRR</sequence>
<protein>
    <submittedName>
        <fullName evidence="2">Uncharacterized protein</fullName>
    </submittedName>
</protein>
<reference evidence="2" key="1">
    <citation type="journal article" date="2020" name="Stud. Mycol.">
        <title>101 Dothideomycetes genomes: a test case for predicting lifestyles and emergence of pathogens.</title>
        <authorList>
            <person name="Haridas S."/>
            <person name="Albert R."/>
            <person name="Binder M."/>
            <person name="Bloem J."/>
            <person name="Labutti K."/>
            <person name="Salamov A."/>
            <person name="Andreopoulos B."/>
            <person name="Baker S."/>
            <person name="Barry K."/>
            <person name="Bills G."/>
            <person name="Bluhm B."/>
            <person name="Cannon C."/>
            <person name="Castanera R."/>
            <person name="Culley D."/>
            <person name="Daum C."/>
            <person name="Ezra D."/>
            <person name="Gonzalez J."/>
            <person name="Henrissat B."/>
            <person name="Kuo A."/>
            <person name="Liang C."/>
            <person name="Lipzen A."/>
            <person name="Lutzoni F."/>
            <person name="Magnuson J."/>
            <person name="Mondo S."/>
            <person name="Nolan M."/>
            <person name="Ohm R."/>
            <person name="Pangilinan J."/>
            <person name="Park H.-J."/>
            <person name="Ramirez L."/>
            <person name="Alfaro M."/>
            <person name="Sun H."/>
            <person name="Tritt A."/>
            <person name="Yoshinaga Y."/>
            <person name="Zwiers L.-H."/>
            <person name="Turgeon B."/>
            <person name="Goodwin S."/>
            <person name="Spatafora J."/>
            <person name="Crous P."/>
            <person name="Grigoriev I."/>
        </authorList>
    </citation>
    <scope>NUCLEOTIDE SEQUENCE</scope>
    <source>
        <strain evidence="2">SCOH1-5</strain>
    </source>
</reference>
<keyword evidence="3" id="KW-1185">Reference proteome</keyword>
<feature type="compositionally biased region" description="Basic residues" evidence="1">
    <location>
        <begin position="1261"/>
        <end position="1273"/>
    </location>
</feature>
<feature type="compositionally biased region" description="Basic residues" evidence="1">
    <location>
        <begin position="405"/>
        <end position="415"/>
    </location>
</feature>
<feature type="compositionally biased region" description="Low complexity" evidence="1">
    <location>
        <begin position="1003"/>
        <end position="1024"/>
    </location>
</feature>
<accession>A0A6A6FHL1</accession>
<evidence type="ECO:0000313" key="2">
    <source>
        <dbReference type="EMBL" id="KAF2212841.1"/>
    </source>
</evidence>
<feature type="region of interest" description="Disordered" evidence="1">
    <location>
        <begin position="916"/>
        <end position="948"/>
    </location>
</feature>
<feature type="compositionally biased region" description="Polar residues" evidence="1">
    <location>
        <begin position="1025"/>
        <end position="1048"/>
    </location>
</feature>
<feature type="compositionally biased region" description="Basic and acidic residues" evidence="1">
    <location>
        <begin position="94"/>
        <end position="108"/>
    </location>
</feature>
<feature type="region of interest" description="Disordered" evidence="1">
    <location>
        <begin position="827"/>
        <end position="846"/>
    </location>
</feature>
<feature type="region of interest" description="Disordered" evidence="1">
    <location>
        <begin position="218"/>
        <end position="253"/>
    </location>
</feature>
<feature type="compositionally biased region" description="Basic residues" evidence="1">
    <location>
        <begin position="1323"/>
        <end position="1335"/>
    </location>
</feature>
<feature type="region of interest" description="Disordered" evidence="1">
    <location>
        <begin position="731"/>
        <end position="750"/>
    </location>
</feature>
<feature type="region of interest" description="Disordered" evidence="1">
    <location>
        <begin position="1"/>
        <end position="61"/>
    </location>
</feature>
<evidence type="ECO:0000313" key="3">
    <source>
        <dbReference type="Proteomes" id="UP000799539"/>
    </source>
</evidence>
<name>A0A6A6FHL1_9PEZI</name>
<evidence type="ECO:0000256" key="1">
    <source>
        <dbReference type="SAM" id="MobiDB-lite"/>
    </source>
</evidence>
<feature type="region of interest" description="Disordered" evidence="1">
    <location>
        <begin position="998"/>
        <end position="1084"/>
    </location>
</feature>
<dbReference type="Proteomes" id="UP000799539">
    <property type="component" value="Unassembled WGS sequence"/>
</dbReference>
<gene>
    <name evidence="2" type="ORF">CERZMDRAFT_97341</name>
</gene>